<keyword evidence="5 15" id="KW-0812">Transmembrane</keyword>
<gene>
    <name evidence="17" type="ORF">ACAOBT_LOCUS9192</name>
</gene>
<evidence type="ECO:0000256" key="11">
    <source>
        <dbReference type="ARBA" id="ARBA00023180"/>
    </source>
</evidence>
<dbReference type="Gene3D" id="1.10.287.70">
    <property type="match status" value="1"/>
</dbReference>
<evidence type="ECO:0000313" key="18">
    <source>
        <dbReference type="Proteomes" id="UP001152888"/>
    </source>
</evidence>
<evidence type="ECO:0000256" key="5">
    <source>
        <dbReference type="ARBA" id="ARBA00022692"/>
    </source>
</evidence>
<keyword evidence="10" id="KW-1015">Disulfide bond</keyword>
<feature type="transmembrane region" description="Helical" evidence="15">
    <location>
        <begin position="201"/>
        <end position="222"/>
    </location>
</feature>
<evidence type="ECO:0000259" key="16">
    <source>
        <dbReference type="Pfam" id="PF08016"/>
    </source>
</evidence>
<evidence type="ECO:0000256" key="15">
    <source>
        <dbReference type="SAM" id="Phobius"/>
    </source>
</evidence>
<keyword evidence="11" id="KW-0325">Glycoprotein</keyword>
<keyword evidence="9 15" id="KW-0472">Membrane</keyword>
<evidence type="ECO:0000256" key="14">
    <source>
        <dbReference type="PIRSR" id="PIRSR603915-1"/>
    </source>
</evidence>
<accession>A0A9P0P4Q6</accession>
<keyword evidence="12" id="KW-0966">Cell projection</keyword>
<keyword evidence="3" id="KW-0813">Transport</keyword>
<evidence type="ECO:0000256" key="3">
    <source>
        <dbReference type="ARBA" id="ARBA00022448"/>
    </source>
</evidence>
<feature type="transmembrane region" description="Helical" evidence="15">
    <location>
        <begin position="12"/>
        <end position="30"/>
    </location>
</feature>
<dbReference type="InterPro" id="IPR013122">
    <property type="entry name" value="PKD1_2_channel"/>
</dbReference>
<organism evidence="17 18">
    <name type="scientific">Acanthoscelides obtectus</name>
    <name type="common">Bean weevil</name>
    <name type="synonym">Bruchus obtectus</name>
    <dbReference type="NCBI Taxonomy" id="200917"/>
    <lineage>
        <taxon>Eukaryota</taxon>
        <taxon>Metazoa</taxon>
        <taxon>Ecdysozoa</taxon>
        <taxon>Arthropoda</taxon>
        <taxon>Hexapoda</taxon>
        <taxon>Insecta</taxon>
        <taxon>Pterygota</taxon>
        <taxon>Neoptera</taxon>
        <taxon>Endopterygota</taxon>
        <taxon>Coleoptera</taxon>
        <taxon>Polyphaga</taxon>
        <taxon>Cucujiformia</taxon>
        <taxon>Chrysomeloidea</taxon>
        <taxon>Chrysomelidae</taxon>
        <taxon>Bruchinae</taxon>
        <taxon>Bruchini</taxon>
        <taxon>Acanthoscelides</taxon>
    </lineage>
</organism>
<dbReference type="Proteomes" id="UP001152888">
    <property type="component" value="Unassembled WGS sequence"/>
</dbReference>
<feature type="transmembrane region" description="Helical" evidence="15">
    <location>
        <begin position="139"/>
        <end position="162"/>
    </location>
</feature>
<evidence type="ECO:0000313" key="17">
    <source>
        <dbReference type="EMBL" id="CAH1970953.1"/>
    </source>
</evidence>
<evidence type="ECO:0000256" key="1">
    <source>
        <dbReference type="ARBA" id="ARBA00004272"/>
    </source>
</evidence>
<evidence type="ECO:0000256" key="13">
    <source>
        <dbReference type="ARBA" id="ARBA00023303"/>
    </source>
</evidence>
<dbReference type="Gene3D" id="1.20.120.350">
    <property type="entry name" value="Voltage-gated potassium channels. Chain C"/>
    <property type="match status" value="1"/>
</dbReference>
<feature type="domain" description="Polycystin cation channel PKD1/PKD2" evidence="16">
    <location>
        <begin position="7"/>
        <end position="229"/>
    </location>
</feature>
<dbReference type="PANTHER" id="PTHR10877">
    <property type="entry name" value="POLYCYSTIN FAMILY MEMBER"/>
    <property type="match status" value="1"/>
</dbReference>
<keyword evidence="4" id="KW-1003">Cell membrane</keyword>
<dbReference type="InterPro" id="IPR003915">
    <property type="entry name" value="PKD_2"/>
</dbReference>
<keyword evidence="14" id="KW-0109">Calcium transport</keyword>
<keyword evidence="7" id="KW-0175">Coiled coil</keyword>
<evidence type="ECO:0000256" key="6">
    <source>
        <dbReference type="ARBA" id="ARBA00022989"/>
    </source>
</evidence>
<dbReference type="GO" id="GO:0005509">
    <property type="term" value="F:calcium ion binding"/>
    <property type="evidence" value="ECO:0007669"/>
    <property type="project" value="InterPro"/>
</dbReference>
<evidence type="ECO:0000256" key="12">
    <source>
        <dbReference type="ARBA" id="ARBA00023273"/>
    </source>
</evidence>
<dbReference type="OrthoDB" id="444119at2759"/>
<reference evidence="17" key="1">
    <citation type="submission" date="2022-03" db="EMBL/GenBank/DDBJ databases">
        <authorList>
            <person name="Sayadi A."/>
        </authorList>
    </citation>
    <scope>NUCLEOTIDE SEQUENCE</scope>
</reference>
<dbReference type="EMBL" id="CAKOFQ010006780">
    <property type="protein sequence ID" value="CAH1970953.1"/>
    <property type="molecule type" value="Genomic_DNA"/>
</dbReference>
<keyword evidence="14" id="KW-0479">Metal-binding</keyword>
<dbReference type="FunFam" id="1.10.287.70:FF:000055">
    <property type="entry name" value="Polycystic kidney disease 2-like 1"/>
    <property type="match status" value="1"/>
</dbReference>
<sequence>MKLLRSSKKWDVFVWVCELASYVFVLIYFFEELREIIYFKWRYITKFWNVIDFLIIASAIASGAFSVKQYLRVPMTIDAIRDNPEKYANVEHLGAIYNSTNQLYAVLLLVVFLKVFKYLKFNKTMGQLSSTLKRCSKDISYFLLMFFIVFIAFGEVGCLLFGSSVYNYKNLDIAMFTLLRTTLGNFEYEEIGNIHKVLAPIYFLTFIFLVIFVLLNMFLAIINDTYDDVKIEAPPDELQMSQYLQNRFYKFLRIIGIKKNFGADEQKNAVNTNMELLGQKLEKRGFNHFEIDMFFERYRINPEATIKTDELDDSAEDSTRRSKRLDTIDNASKKLEEIDETIGLLFNQVKSLHKRLDDIETKKKKLKRP</sequence>
<dbReference type="PANTHER" id="PTHR10877:SF183">
    <property type="entry name" value="AT14535P-RELATED"/>
    <property type="match status" value="1"/>
</dbReference>
<keyword evidence="13 14" id="KW-0407">Ion channel</keyword>
<evidence type="ECO:0000256" key="9">
    <source>
        <dbReference type="ARBA" id="ARBA00023136"/>
    </source>
</evidence>
<dbReference type="InterPro" id="IPR027359">
    <property type="entry name" value="Volt_channel_dom_sf"/>
</dbReference>
<dbReference type="AlphaFoldDB" id="A0A9P0P4Q6"/>
<evidence type="ECO:0000256" key="4">
    <source>
        <dbReference type="ARBA" id="ARBA00022475"/>
    </source>
</evidence>
<dbReference type="GO" id="GO:0050982">
    <property type="term" value="P:detection of mechanical stimulus"/>
    <property type="evidence" value="ECO:0007669"/>
    <property type="project" value="TreeGrafter"/>
</dbReference>
<evidence type="ECO:0000256" key="10">
    <source>
        <dbReference type="ARBA" id="ARBA00023157"/>
    </source>
</evidence>
<comment type="caution">
    <text evidence="17">The sequence shown here is derived from an EMBL/GenBank/DDBJ whole genome shotgun (WGS) entry which is preliminary data.</text>
</comment>
<evidence type="ECO:0000256" key="7">
    <source>
        <dbReference type="ARBA" id="ARBA00023054"/>
    </source>
</evidence>
<keyword evidence="18" id="KW-1185">Reference proteome</keyword>
<keyword evidence="8 14" id="KW-0406">Ion transport</keyword>
<feature type="binding site" evidence="14">
    <location>
        <position position="310"/>
    </location>
    <ligand>
        <name>Ca(2+)</name>
        <dbReference type="ChEBI" id="CHEBI:29108"/>
        <label>2</label>
    </ligand>
</feature>
<dbReference type="PRINTS" id="PR01433">
    <property type="entry name" value="POLYCYSTIN2"/>
</dbReference>
<evidence type="ECO:0000256" key="2">
    <source>
        <dbReference type="ARBA" id="ARBA00007200"/>
    </source>
</evidence>
<protein>
    <recommendedName>
        <fullName evidence="16">Polycystin cation channel PKD1/PKD2 domain-containing protein</fullName>
    </recommendedName>
</protein>
<feature type="transmembrane region" description="Helical" evidence="15">
    <location>
        <begin position="50"/>
        <end position="67"/>
    </location>
</feature>
<keyword evidence="6 15" id="KW-1133">Transmembrane helix</keyword>
<keyword evidence="14" id="KW-0107">Calcium channel</keyword>
<proteinExistence type="inferred from homology"/>
<dbReference type="GO" id="GO:0060170">
    <property type="term" value="C:ciliary membrane"/>
    <property type="evidence" value="ECO:0007669"/>
    <property type="project" value="UniProtKB-SubCell"/>
</dbReference>
<keyword evidence="14" id="KW-0106">Calcium</keyword>
<evidence type="ECO:0000256" key="8">
    <source>
        <dbReference type="ARBA" id="ARBA00023065"/>
    </source>
</evidence>
<dbReference type="SUPFAM" id="SSF81324">
    <property type="entry name" value="Voltage-gated potassium channels"/>
    <property type="match status" value="1"/>
</dbReference>
<name>A0A9P0P4Q6_ACAOB</name>
<dbReference type="GO" id="GO:0005262">
    <property type="term" value="F:calcium channel activity"/>
    <property type="evidence" value="ECO:0007669"/>
    <property type="project" value="UniProtKB-KW"/>
</dbReference>
<dbReference type="Pfam" id="PF08016">
    <property type="entry name" value="PKD_channel"/>
    <property type="match status" value="1"/>
</dbReference>
<dbReference type="InterPro" id="IPR051223">
    <property type="entry name" value="Polycystin"/>
</dbReference>
<feature type="transmembrane region" description="Helical" evidence="15">
    <location>
        <begin position="102"/>
        <end position="119"/>
    </location>
</feature>
<comment type="similarity">
    <text evidence="2">Belongs to the polycystin family.</text>
</comment>
<comment type="subcellular location">
    <subcellularLocation>
        <location evidence="1">Cell projection</location>
        <location evidence="1">Cilium membrane</location>
        <topology evidence="1">Multi-pass membrane protein</topology>
    </subcellularLocation>
</comment>